<feature type="non-terminal residue" evidence="5">
    <location>
        <position position="72"/>
    </location>
</feature>
<accession>A0ABD0QUV5</accession>
<proteinExistence type="predicted"/>
<evidence type="ECO:0000313" key="5">
    <source>
        <dbReference type="EMBL" id="KAL0189986.1"/>
    </source>
</evidence>
<organism evidence="5 6">
    <name type="scientific">Cirrhinus mrigala</name>
    <name type="common">Mrigala</name>
    <dbReference type="NCBI Taxonomy" id="683832"/>
    <lineage>
        <taxon>Eukaryota</taxon>
        <taxon>Metazoa</taxon>
        <taxon>Chordata</taxon>
        <taxon>Craniata</taxon>
        <taxon>Vertebrata</taxon>
        <taxon>Euteleostomi</taxon>
        <taxon>Actinopterygii</taxon>
        <taxon>Neopterygii</taxon>
        <taxon>Teleostei</taxon>
        <taxon>Ostariophysi</taxon>
        <taxon>Cypriniformes</taxon>
        <taxon>Cyprinidae</taxon>
        <taxon>Labeoninae</taxon>
        <taxon>Labeonini</taxon>
        <taxon>Cirrhinus</taxon>
    </lineage>
</organism>
<keyword evidence="2" id="KW-0813">Transport</keyword>
<evidence type="ECO:0000256" key="2">
    <source>
        <dbReference type="ARBA" id="ARBA00022448"/>
    </source>
</evidence>
<dbReference type="GO" id="GO:0005886">
    <property type="term" value="C:plasma membrane"/>
    <property type="evidence" value="ECO:0007669"/>
    <property type="project" value="UniProtKB-SubCell"/>
</dbReference>
<evidence type="ECO:0000259" key="4">
    <source>
        <dbReference type="Pfam" id="PF08403"/>
    </source>
</evidence>
<sequence length="72" mass="8305">MGQRFTKRRLDGTETFEEAPPQYSSYRTGTETAISMETPNSRQDNRRHSIYNTMDAMPHLEFYANATATGRI</sequence>
<evidence type="ECO:0000256" key="3">
    <source>
        <dbReference type="SAM" id="MobiDB-lite"/>
    </source>
</evidence>
<dbReference type="Proteomes" id="UP001529510">
    <property type="component" value="Unassembled WGS sequence"/>
</dbReference>
<comment type="caution">
    <text evidence="5">The sequence shown here is derived from an EMBL/GenBank/DDBJ whole genome shotgun (WGS) entry which is preliminary data.</text>
</comment>
<feature type="domain" description="Amino acid permease N-terminal" evidence="4">
    <location>
        <begin position="51"/>
        <end position="71"/>
    </location>
</feature>
<evidence type="ECO:0000313" key="6">
    <source>
        <dbReference type="Proteomes" id="UP001529510"/>
    </source>
</evidence>
<feature type="compositionally biased region" description="Polar residues" evidence="3">
    <location>
        <begin position="22"/>
        <end position="42"/>
    </location>
</feature>
<name>A0ABD0QUV5_CIRMR</name>
<evidence type="ECO:0000256" key="1">
    <source>
        <dbReference type="ARBA" id="ARBA00004651"/>
    </source>
</evidence>
<comment type="subcellular location">
    <subcellularLocation>
        <location evidence="1">Cell membrane</location>
        <topology evidence="1">Multi-pass membrane protein</topology>
    </subcellularLocation>
</comment>
<dbReference type="Pfam" id="PF08403">
    <property type="entry name" value="AA_permease_N"/>
    <property type="match status" value="1"/>
</dbReference>
<dbReference type="EMBL" id="JAMKFB020000007">
    <property type="protein sequence ID" value="KAL0189986.1"/>
    <property type="molecule type" value="Genomic_DNA"/>
</dbReference>
<gene>
    <name evidence="5" type="ORF">M9458_017085</name>
</gene>
<protein>
    <recommendedName>
        <fullName evidence="4">Amino acid permease N-terminal domain-containing protein</fullName>
    </recommendedName>
</protein>
<dbReference type="InterPro" id="IPR013612">
    <property type="entry name" value="AA_permease_N"/>
</dbReference>
<dbReference type="AlphaFoldDB" id="A0ABD0QUV5"/>
<reference evidence="5 6" key="1">
    <citation type="submission" date="2024-05" db="EMBL/GenBank/DDBJ databases">
        <title>Genome sequencing and assembly of Indian major carp, Cirrhinus mrigala (Hamilton, 1822).</title>
        <authorList>
            <person name="Mohindra V."/>
            <person name="Chowdhury L.M."/>
            <person name="Lal K."/>
            <person name="Jena J.K."/>
        </authorList>
    </citation>
    <scope>NUCLEOTIDE SEQUENCE [LARGE SCALE GENOMIC DNA]</scope>
    <source>
        <strain evidence="5">CM1030</strain>
        <tissue evidence="5">Blood</tissue>
    </source>
</reference>
<feature type="region of interest" description="Disordered" evidence="3">
    <location>
        <begin position="1"/>
        <end position="46"/>
    </location>
</feature>
<keyword evidence="6" id="KW-1185">Reference proteome</keyword>